<dbReference type="PANTHER" id="PTHR43245">
    <property type="entry name" value="BIFUNCTIONAL POLYMYXIN RESISTANCE PROTEIN ARNA"/>
    <property type="match status" value="1"/>
</dbReference>
<dbReference type="Pfam" id="PF01370">
    <property type="entry name" value="Epimerase"/>
    <property type="match status" value="1"/>
</dbReference>
<dbReference type="Gene3D" id="3.40.50.720">
    <property type="entry name" value="NAD(P)-binding Rossmann-like Domain"/>
    <property type="match status" value="1"/>
</dbReference>
<comment type="caution">
    <text evidence="2">The sequence shown here is derived from an EMBL/GenBank/DDBJ whole genome shotgun (WGS) entry which is preliminary data.</text>
</comment>
<feature type="domain" description="NAD-dependent epimerase/dehydratase" evidence="1">
    <location>
        <begin position="9"/>
        <end position="250"/>
    </location>
</feature>
<dbReference type="InterPro" id="IPR050177">
    <property type="entry name" value="Lipid_A_modif_metabolic_enz"/>
</dbReference>
<accession>A0A4R6PHY9</accession>
<gene>
    <name evidence="2" type="ORF">DFR75_10447</name>
</gene>
<evidence type="ECO:0000259" key="1">
    <source>
        <dbReference type="Pfam" id="PF01370"/>
    </source>
</evidence>
<dbReference type="Proteomes" id="UP000295087">
    <property type="component" value="Unassembled WGS sequence"/>
</dbReference>
<name>A0A4R6PHY9_NOCIG</name>
<keyword evidence="3" id="KW-1185">Reference proteome</keyword>
<dbReference type="InterPro" id="IPR036291">
    <property type="entry name" value="NAD(P)-bd_dom_sf"/>
</dbReference>
<reference evidence="2 3" key="1">
    <citation type="submission" date="2019-03" db="EMBL/GenBank/DDBJ databases">
        <title>Genomic Encyclopedia of Type Strains, Phase IV (KMG-IV): sequencing the most valuable type-strain genomes for metagenomic binning, comparative biology and taxonomic classification.</title>
        <authorList>
            <person name="Goeker M."/>
        </authorList>
    </citation>
    <scope>NUCLEOTIDE SEQUENCE [LARGE SCALE GENOMIC DNA]</scope>
    <source>
        <strain evidence="2 3">DSM 44496</strain>
    </source>
</reference>
<evidence type="ECO:0000313" key="3">
    <source>
        <dbReference type="Proteomes" id="UP000295087"/>
    </source>
</evidence>
<proteinExistence type="predicted"/>
<dbReference type="InterPro" id="IPR001509">
    <property type="entry name" value="Epimerase_deHydtase"/>
</dbReference>
<dbReference type="PANTHER" id="PTHR43245:SF13">
    <property type="entry name" value="UDP-D-APIOSE_UDP-D-XYLOSE SYNTHASE 2"/>
    <property type="match status" value="1"/>
</dbReference>
<dbReference type="AlphaFoldDB" id="A0A4R6PHY9"/>
<dbReference type="EMBL" id="SNXK01000004">
    <property type="protein sequence ID" value="TDP37697.1"/>
    <property type="molecule type" value="Genomic_DNA"/>
</dbReference>
<evidence type="ECO:0000313" key="2">
    <source>
        <dbReference type="EMBL" id="TDP37697.1"/>
    </source>
</evidence>
<protein>
    <submittedName>
        <fullName evidence="2">UDP-apiose/xylose synthase</fullName>
    </submittedName>
</protein>
<organism evidence="2 3">
    <name type="scientific">Nocardia ignorata</name>
    <dbReference type="NCBI Taxonomy" id="145285"/>
    <lineage>
        <taxon>Bacteria</taxon>
        <taxon>Bacillati</taxon>
        <taxon>Actinomycetota</taxon>
        <taxon>Actinomycetes</taxon>
        <taxon>Mycobacteriales</taxon>
        <taxon>Nocardiaceae</taxon>
        <taxon>Nocardia</taxon>
    </lineage>
</organism>
<dbReference type="SUPFAM" id="SSF51735">
    <property type="entry name" value="NAD(P)-binding Rossmann-fold domains"/>
    <property type="match status" value="1"/>
</dbReference>
<sequence>MGRLLGGRGNKIIGWDLDDHKISDYLGHPDFEFRKEDLSTAAARRHLRSVIADADVVINLAAICNPAEYNTEPIRVLKANLFDLYPVVDMCAEYGTWLIHFSTSEVYGRTVASYLPDNRYRDTDLYVLDEDTTPLIMGPIRNQRWTYAAAKQVVERLIFAHHKESGLPFTVVRPLNFFGPRMDYLPGRDGEGVPRVLACFMSALIDRTPMQLVDGGTARRTILSIDDAMDAIMLMLEMPKAAKNHIFNLGNPDNEVTIRELAELMRRLYAEIAHDDSYLEHPIVDVPAESFYGPGYEDCDRRMPSIEQVKRQLGWSPVKTLERTMRETMTAYHLDYAVAAEEPVR</sequence>